<comment type="catalytic activity">
    <reaction evidence="5">
        <text>7-aminomethyl-7-carbaguanosine(34) in tRNA + S-adenosyl-L-methionine = epoxyqueuosine(34) in tRNA + adenine + L-methionine + 2 H(+)</text>
        <dbReference type="Rhea" id="RHEA:32155"/>
        <dbReference type="Rhea" id="RHEA-COMP:10342"/>
        <dbReference type="Rhea" id="RHEA-COMP:18582"/>
        <dbReference type="ChEBI" id="CHEBI:15378"/>
        <dbReference type="ChEBI" id="CHEBI:16708"/>
        <dbReference type="ChEBI" id="CHEBI:57844"/>
        <dbReference type="ChEBI" id="CHEBI:59789"/>
        <dbReference type="ChEBI" id="CHEBI:82833"/>
        <dbReference type="ChEBI" id="CHEBI:194443"/>
        <dbReference type="EC" id="2.4.99.17"/>
    </reaction>
</comment>
<accession>A0A0G0IN75</accession>
<dbReference type="InterPro" id="IPR003699">
    <property type="entry name" value="QueA"/>
</dbReference>
<name>A0A0G0IN75_9BACT</name>
<evidence type="ECO:0000256" key="3">
    <source>
        <dbReference type="ARBA" id="ARBA00022691"/>
    </source>
</evidence>
<dbReference type="EC" id="2.4.99.17" evidence="5"/>
<dbReference type="UniPathway" id="UPA00392"/>
<dbReference type="SUPFAM" id="SSF111337">
    <property type="entry name" value="QueA-like"/>
    <property type="match status" value="2"/>
</dbReference>
<comment type="pathway">
    <text evidence="5">tRNA modification; tRNA-queuosine biosynthesis.</text>
</comment>
<dbReference type="Pfam" id="PF02547">
    <property type="entry name" value="Queuosine_synth"/>
    <property type="match status" value="1"/>
</dbReference>
<comment type="similarity">
    <text evidence="5">Belongs to the QueA family.</text>
</comment>
<reference evidence="6 7" key="1">
    <citation type="journal article" date="2015" name="Nature">
        <title>rRNA introns, odd ribosomes, and small enigmatic genomes across a large radiation of phyla.</title>
        <authorList>
            <person name="Brown C.T."/>
            <person name="Hug L.A."/>
            <person name="Thomas B.C."/>
            <person name="Sharon I."/>
            <person name="Castelle C.J."/>
            <person name="Singh A."/>
            <person name="Wilkins M.J."/>
            <person name="Williams K.H."/>
            <person name="Banfield J.F."/>
        </authorList>
    </citation>
    <scope>NUCLEOTIDE SEQUENCE [LARGE SCALE GENOMIC DNA]</scope>
</reference>
<dbReference type="EMBL" id="LBUE01000003">
    <property type="protein sequence ID" value="KKQ56748.1"/>
    <property type="molecule type" value="Genomic_DNA"/>
</dbReference>
<dbReference type="PANTHER" id="PTHR30307:SF0">
    <property type="entry name" value="S-ADENOSYLMETHIONINE:TRNA RIBOSYLTRANSFERASE-ISOMERASE"/>
    <property type="match status" value="1"/>
</dbReference>
<dbReference type="HAMAP" id="MF_00113">
    <property type="entry name" value="QueA"/>
    <property type="match status" value="1"/>
</dbReference>
<comment type="function">
    <text evidence="5">Transfers and isomerizes the ribose moiety from AdoMet to the 7-aminomethyl group of 7-deazaguanine (preQ1-tRNA) to give epoxyqueuosine (oQ-tRNA).</text>
</comment>
<evidence type="ECO:0000256" key="5">
    <source>
        <dbReference type="HAMAP-Rule" id="MF_00113"/>
    </source>
</evidence>
<dbReference type="Gene3D" id="2.40.10.240">
    <property type="entry name" value="QueA-like"/>
    <property type="match status" value="1"/>
</dbReference>
<dbReference type="InterPro" id="IPR036100">
    <property type="entry name" value="QueA_sf"/>
</dbReference>
<dbReference type="Proteomes" id="UP000034096">
    <property type="component" value="Unassembled WGS sequence"/>
</dbReference>
<keyword evidence="1 5" id="KW-0963">Cytoplasm</keyword>
<dbReference type="AlphaFoldDB" id="A0A0G0IN75"/>
<evidence type="ECO:0000256" key="4">
    <source>
        <dbReference type="ARBA" id="ARBA00022785"/>
    </source>
</evidence>
<comment type="subunit">
    <text evidence="5">Monomer.</text>
</comment>
<dbReference type="GO" id="GO:0005737">
    <property type="term" value="C:cytoplasm"/>
    <property type="evidence" value="ECO:0007669"/>
    <property type="project" value="UniProtKB-SubCell"/>
</dbReference>
<dbReference type="InterPro" id="IPR042118">
    <property type="entry name" value="QueA_dom1"/>
</dbReference>
<evidence type="ECO:0000256" key="1">
    <source>
        <dbReference type="ARBA" id="ARBA00022490"/>
    </source>
</evidence>
<keyword evidence="3 5" id="KW-0949">S-adenosyl-L-methionine</keyword>
<dbReference type="PANTHER" id="PTHR30307">
    <property type="entry name" value="S-ADENOSYLMETHIONINE:TRNA RIBOSYLTRANSFERASE-ISOMERASE"/>
    <property type="match status" value="1"/>
</dbReference>
<dbReference type="GO" id="GO:0051075">
    <property type="term" value="F:S-adenosylmethionine:tRNA ribosyltransferase-isomerase activity"/>
    <property type="evidence" value="ECO:0007669"/>
    <property type="project" value="UniProtKB-EC"/>
</dbReference>
<dbReference type="NCBIfam" id="NF001140">
    <property type="entry name" value="PRK00147.1"/>
    <property type="match status" value="1"/>
</dbReference>
<evidence type="ECO:0000313" key="6">
    <source>
        <dbReference type="EMBL" id="KKQ56748.1"/>
    </source>
</evidence>
<protein>
    <recommendedName>
        <fullName evidence="5">S-adenosylmethionine:tRNA ribosyltransferase-isomerase</fullName>
        <ecNumber evidence="5">2.4.99.17</ecNumber>
    </recommendedName>
    <alternativeName>
        <fullName evidence="5">Queuosine biosynthesis protein QueA</fullName>
    </alternativeName>
</protein>
<organism evidence="6 7">
    <name type="scientific">Candidatus Woesebacteria bacterium GW2011_GWC1_38_13</name>
    <dbReference type="NCBI Taxonomy" id="1618583"/>
    <lineage>
        <taxon>Bacteria</taxon>
        <taxon>Candidatus Woeseibacteriota</taxon>
    </lineage>
</organism>
<evidence type="ECO:0000256" key="2">
    <source>
        <dbReference type="ARBA" id="ARBA00022679"/>
    </source>
</evidence>
<sequence length="418" mass="47837">MDISRFDYQLSRDLIAQKPADPRDSSRLLVLDRNNGETRHTVFYNIINYLNSNDVLILNKSKVFPARLYGTKMTKGKVEVLILRFLQNIDMDSRLPSFTQGYGRTQRGDDRVKYRKDKRGILRTLSTQDDNTRHSEQSEESHTICEAITKPGLFLNDRIQFEGFEGNVKKRDGYITLIEFDLPHDQLLGKINLIGHTPIPPYINKSPLSENDLREKYQTVYAKSVGSAAAPTAGLHFTNELLKKLRKKGVQTEYVTLHVGLGTFAPVKEKDVEKHKIHEEYFEVDGDTLKRLNKAKKEGKRIITVGTTTTRVLETLAFGHLSRLGQLEIRNFKDSTNLFIFPPYKFHFVDALITNFHLPKSTLLALVSAFVSYPNLPAQAGTNKEFTDFRSSSLGRAYNEAIKQKYRFFSFGDAMMIK</sequence>
<gene>
    <name evidence="5" type="primary">queA</name>
    <name evidence="6" type="ORF">US75_C0003G0035</name>
</gene>
<dbReference type="InterPro" id="IPR042119">
    <property type="entry name" value="QueA_dom2"/>
</dbReference>
<proteinExistence type="inferred from homology"/>
<dbReference type="PATRIC" id="fig|1618583.3.peg.191"/>
<dbReference type="STRING" id="1618583.US75_C0003G0035"/>
<evidence type="ECO:0000313" key="7">
    <source>
        <dbReference type="Proteomes" id="UP000034096"/>
    </source>
</evidence>
<dbReference type="Gene3D" id="3.40.1780.10">
    <property type="entry name" value="QueA-like"/>
    <property type="match status" value="2"/>
</dbReference>
<comment type="subcellular location">
    <subcellularLocation>
        <location evidence="5">Cytoplasm</location>
    </subcellularLocation>
</comment>
<dbReference type="GO" id="GO:0008616">
    <property type="term" value="P:tRNA queuosine(34) biosynthetic process"/>
    <property type="evidence" value="ECO:0007669"/>
    <property type="project" value="UniProtKB-UniRule"/>
</dbReference>
<keyword evidence="4 5" id="KW-0671">Queuosine biosynthesis</keyword>
<keyword evidence="2 5" id="KW-0808">Transferase</keyword>
<comment type="caution">
    <text evidence="6">The sequence shown here is derived from an EMBL/GenBank/DDBJ whole genome shotgun (WGS) entry which is preliminary data.</text>
</comment>
<keyword evidence="6" id="KW-0413">Isomerase</keyword>